<evidence type="ECO:0000256" key="3">
    <source>
        <dbReference type="SAM" id="Phobius"/>
    </source>
</evidence>
<dbReference type="Pfam" id="PF00990">
    <property type="entry name" value="GGDEF"/>
    <property type="match status" value="1"/>
</dbReference>
<keyword evidence="7" id="KW-1185">Reference proteome</keyword>
<dbReference type="InterPro" id="IPR029787">
    <property type="entry name" value="Nucleotide_cyclase"/>
</dbReference>
<reference evidence="6" key="1">
    <citation type="submission" date="2022-10" db="EMBL/GenBank/DDBJ databases">
        <title>Shewanella flava sp. nov, isolated from the estuary of the Fenhe River into the Yellow River.</title>
        <authorList>
            <person name="Li Y."/>
        </authorList>
    </citation>
    <scope>NUCLEOTIDE SEQUENCE</scope>
    <source>
        <strain evidence="6">FYR11-62</strain>
    </source>
</reference>
<evidence type="ECO:0000313" key="6">
    <source>
        <dbReference type="EMBL" id="MCW3171590.1"/>
    </source>
</evidence>
<dbReference type="CDD" id="cd01949">
    <property type="entry name" value="GGDEF"/>
    <property type="match status" value="1"/>
</dbReference>
<name>A0ABT3I6K7_9GAMM</name>
<dbReference type="EC" id="2.7.7.65" evidence="1"/>
<dbReference type="SMART" id="SM00267">
    <property type="entry name" value="GGDEF"/>
    <property type="match status" value="1"/>
</dbReference>
<dbReference type="Pfam" id="PF13424">
    <property type="entry name" value="TPR_12"/>
    <property type="match status" value="1"/>
</dbReference>
<comment type="catalytic activity">
    <reaction evidence="2">
        <text>2 GTP = 3',3'-c-di-GMP + 2 diphosphate</text>
        <dbReference type="Rhea" id="RHEA:24898"/>
        <dbReference type="ChEBI" id="CHEBI:33019"/>
        <dbReference type="ChEBI" id="CHEBI:37565"/>
        <dbReference type="ChEBI" id="CHEBI:58805"/>
        <dbReference type="EC" id="2.7.7.65"/>
    </reaction>
</comment>
<dbReference type="Gene3D" id="3.30.70.270">
    <property type="match status" value="1"/>
</dbReference>
<dbReference type="InterPro" id="IPR011990">
    <property type="entry name" value="TPR-like_helical_dom_sf"/>
</dbReference>
<evidence type="ECO:0000313" key="7">
    <source>
        <dbReference type="Proteomes" id="UP001163714"/>
    </source>
</evidence>
<keyword evidence="3" id="KW-1133">Transmembrane helix</keyword>
<keyword evidence="4" id="KW-0732">Signal</keyword>
<organism evidence="6 7">
    <name type="scientific">Shewanella subflava</name>
    <dbReference type="NCBI Taxonomy" id="2986476"/>
    <lineage>
        <taxon>Bacteria</taxon>
        <taxon>Pseudomonadati</taxon>
        <taxon>Pseudomonadota</taxon>
        <taxon>Gammaproteobacteria</taxon>
        <taxon>Alteromonadales</taxon>
        <taxon>Shewanellaceae</taxon>
        <taxon>Shewanella</taxon>
    </lineage>
</organism>
<feature type="chain" id="PRO_5046192326" description="diguanylate cyclase" evidence="4">
    <location>
        <begin position="28"/>
        <end position="636"/>
    </location>
</feature>
<sequence>MNKRLCILFSIHLLLLVTAILSQHAKAEFYENARADQIYQKFEHVDYTEEQVNALLAEYKSIIANDDDVRQKLLVRLTCWNQPSATQEELTKAIQYAEAQLLIYAEPYPSEINTDLLLCLGYYKQYAGQIDGALKDLSTAISNAYQLESPRLIADGRSIRGDIQSYKGDYASALEDLITAQHLYEKLNITYWANDNLNNLATSYRRFGDPETAIKYQIKLEQTYLDSGLLIEADNVNVQIAFSLEELGRIDESTERFYKSLEFWRSQKDNNAVASTKVNIAGNYIKQGEIDKALTLLQQAEPDIPVEYEGQHSFMSLYFSKAYLAKNELDKALEYSQIASIDFKRGANRRGESQNLQLQSQIYFAKGDFENAYKSLSAFLEIHLWLDKQIMTDRNAEMQTRFNTDKILDENENLLKVSTDKELQLQIMQRNENLQIIIIILVAIILIIVSVFAYNQLKRKRKYQNLALTDELTRLSNRRAIYNLSENFIKQATLSRQPFSIILFDADHFKQVNDKFGHDVGDKVLMKLASLTMGMMRESDVVGRVGGEEFLILLPNISHNTAMDIAQRLVDCIANYDWSHIAPSLEQTVSAGVASLEDETELSPLLLKADSALYNAKSAGRNCVKSVKSPSANNEG</sequence>
<feature type="domain" description="GGDEF" evidence="5">
    <location>
        <begin position="497"/>
        <end position="629"/>
    </location>
</feature>
<comment type="caution">
    <text evidence="6">The sequence shown here is derived from an EMBL/GenBank/DDBJ whole genome shotgun (WGS) entry which is preliminary data.</text>
</comment>
<dbReference type="RefSeq" id="WP_264725099.1">
    <property type="nucleotide sequence ID" value="NZ_JAPDMX010000003.1"/>
</dbReference>
<dbReference type="SUPFAM" id="SSF55073">
    <property type="entry name" value="Nucleotide cyclase"/>
    <property type="match status" value="1"/>
</dbReference>
<keyword evidence="3" id="KW-0472">Membrane</keyword>
<dbReference type="InterPro" id="IPR000160">
    <property type="entry name" value="GGDEF_dom"/>
</dbReference>
<dbReference type="NCBIfam" id="TIGR00254">
    <property type="entry name" value="GGDEF"/>
    <property type="match status" value="1"/>
</dbReference>
<keyword evidence="3" id="KW-0812">Transmembrane</keyword>
<evidence type="ECO:0000256" key="1">
    <source>
        <dbReference type="ARBA" id="ARBA00012528"/>
    </source>
</evidence>
<gene>
    <name evidence="6" type="ORF">OHT75_03730</name>
</gene>
<dbReference type="InterPro" id="IPR043128">
    <property type="entry name" value="Rev_trsase/Diguanyl_cyclase"/>
</dbReference>
<evidence type="ECO:0000256" key="2">
    <source>
        <dbReference type="ARBA" id="ARBA00034247"/>
    </source>
</evidence>
<dbReference type="Gene3D" id="1.25.40.10">
    <property type="entry name" value="Tetratricopeptide repeat domain"/>
    <property type="match status" value="2"/>
</dbReference>
<dbReference type="EMBL" id="JAPDMX010000003">
    <property type="protein sequence ID" value="MCW3171590.1"/>
    <property type="molecule type" value="Genomic_DNA"/>
</dbReference>
<feature type="signal peptide" evidence="4">
    <location>
        <begin position="1"/>
        <end position="27"/>
    </location>
</feature>
<protein>
    <recommendedName>
        <fullName evidence="1">diguanylate cyclase</fullName>
        <ecNumber evidence="1">2.7.7.65</ecNumber>
    </recommendedName>
</protein>
<dbReference type="Proteomes" id="UP001163714">
    <property type="component" value="Unassembled WGS sequence"/>
</dbReference>
<feature type="transmembrane region" description="Helical" evidence="3">
    <location>
        <begin position="434"/>
        <end position="454"/>
    </location>
</feature>
<dbReference type="PROSITE" id="PS50887">
    <property type="entry name" value="GGDEF"/>
    <property type="match status" value="1"/>
</dbReference>
<dbReference type="PANTHER" id="PTHR45138">
    <property type="entry name" value="REGULATORY COMPONENTS OF SENSORY TRANSDUCTION SYSTEM"/>
    <property type="match status" value="1"/>
</dbReference>
<dbReference type="SUPFAM" id="SSF48452">
    <property type="entry name" value="TPR-like"/>
    <property type="match status" value="1"/>
</dbReference>
<accession>A0ABT3I6K7</accession>
<evidence type="ECO:0000259" key="5">
    <source>
        <dbReference type="PROSITE" id="PS50887"/>
    </source>
</evidence>
<proteinExistence type="predicted"/>
<dbReference type="PANTHER" id="PTHR45138:SF9">
    <property type="entry name" value="DIGUANYLATE CYCLASE DGCM-RELATED"/>
    <property type="match status" value="1"/>
</dbReference>
<evidence type="ECO:0000256" key="4">
    <source>
        <dbReference type="SAM" id="SignalP"/>
    </source>
</evidence>
<dbReference type="InterPro" id="IPR050469">
    <property type="entry name" value="Diguanylate_Cyclase"/>
</dbReference>